<proteinExistence type="predicted"/>
<protein>
    <submittedName>
        <fullName evidence="1">Uncharacterized protein</fullName>
    </submittedName>
</protein>
<organism evidence="1">
    <name type="scientific">Anguilla anguilla</name>
    <name type="common">European freshwater eel</name>
    <name type="synonym">Muraena anguilla</name>
    <dbReference type="NCBI Taxonomy" id="7936"/>
    <lineage>
        <taxon>Eukaryota</taxon>
        <taxon>Metazoa</taxon>
        <taxon>Chordata</taxon>
        <taxon>Craniata</taxon>
        <taxon>Vertebrata</taxon>
        <taxon>Euteleostomi</taxon>
        <taxon>Actinopterygii</taxon>
        <taxon>Neopterygii</taxon>
        <taxon>Teleostei</taxon>
        <taxon>Anguilliformes</taxon>
        <taxon>Anguillidae</taxon>
        <taxon>Anguilla</taxon>
    </lineage>
</organism>
<dbReference type="AlphaFoldDB" id="A0A0E9U9T0"/>
<sequence length="46" mass="5067">MQGGGDRAKSEPSVTVSFQAVVFKEPTHCFVRCRRHGFRQTGQGVS</sequence>
<evidence type="ECO:0000313" key="1">
    <source>
        <dbReference type="EMBL" id="JAH62591.1"/>
    </source>
</evidence>
<name>A0A0E9U9T0_ANGAN</name>
<reference evidence="1" key="2">
    <citation type="journal article" date="2015" name="Fish Shellfish Immunol.">
        <title>Early steps in the European eel (Anguilla anguilla)-Vibrio vulnificus interaction in the gills: Role of the RtxA13 toxin.</title>
        <authorList>
            <person name="Callol A."/>
            <person name="Pajuelo D."/>
            <person name="Ebbesson L."/>
            <person name="Teles M."/>
            <person name="MacKenzie S."/>
            <person name="Amaro C."/>
        </authorList>
    </citation>
    <scope>NUCLEOTIDE SEQUENCE</scope>
</reference>
<accession>A0A0E9U9T0</accession>
<reference evidence="1" key="1">
    <citation type="submission" date="2014-11" db="EMBL/GenBank/DDBJ databases">
        <authorList>
            <person name="Amaro Gonzalez C."/>
        </authorList>
    </citation>
    <scope>NUCLEOTIDE SEQUENCE</scope>
</reference>
<dbReference type="EMBL" id="GBXM01045986">
    <property type="protein sequence ID" value="JAH62591.1"/>
    <property type="molecule type" value="Transcribed_RNA"/>
</dbReference>